<sequence length="137" mass="15417">MLNVNVGNLQGRYAVQPRCVDPLSQQPPPPLRTVSPAGLRAPGVFLEQPHGRTFAPLFQTLRLYGITEAQLMEELRIIKVLPYSWLHFNFYNIIYSIYSGGNMNITNFSKQSVRFGMIVTQVNNYSLLLLASGSTLE</sequence>
<organism evidence="1 2">
    <name type="scientific">Bagarius yarrelli</name>
    <name type="common">Goonch</name>
    <name type="synonym">Bagrus yarrelli</name>
    <dbReference type="NCBI Taxonomy" id="175774"/>
    <lineage>
        <taxon>Eukaryota</taxon>
        <taxon>Metazoa</taxon>
        <taxon>Chordata</taxon>
        <taxon>Craniata</taxon>
        <taxon>Vertebrata</taxon>
        <taxon>Euteleostomi</taxon>
        <taxon>Actinopterygii</taxon>
        <taxon>Neopterygii</taxon>
        <taxon>Teleostei</taxon>
        <taxon>Ostariophysi</taxon>
        <taxon>Siluriformes</taxon>
        <taxon>Sisoridae</taxon>
        <taxon>Sisorinae</taxon>
        <taxon>Bagarius</taxon>
    </lineage>
</organism>
<evidence type="ECO:0000313" key="1">
    <source>
        <dbReference type="EMBL" id="TUD36242.1"/>
    </source>
</evidence>
<dbReference type="Proteomes" id="UP000319801">
    <property type="component" value="Unassembled WGS sequence"/>
</dbReference>
<reference evidence="1 2" key="1">
    <citation type="journal article" date="2019" name="Genome Biol. Evol.">
        <title>Whole-Genome Sequencing of the Giant Devil Catfish, Bagarius yarrelli.</title>
        <authorList>
            <person name="Jiang W."/>
            <person name="Lv Y."/>
            <person name="Cheng L."/>
            <person name="Yang K."/>
            <person name="Chao B."/>
            <person name="Wang X."/>
            <person name="Li Y."/>
            <person name="Pan X."/>
            <person name="You X."/>
            <person name="Zhang Y."/>
            <person name="Yang J."/>
            <person name="Li J."/>
            <person name="Zhang X."/>
            <person name="Liu S."/>
            <person name="Sun C."/>
            <person name="Yang J."/>
            <person name="Shi Q."/>
        </authorList>
    </citation>
    <scope>NUCLEOTIDE SEQUENCE [LARGE SCALE GENOMIC DNA]</scope>
    <source>
        <strain evidence="1">JWS20170419001</strain>
        <tissue evidence="1">Muscle</tissue>
    </source>
</reference>
<dbReference type="EMBL" id="VCAZ01000344">
    <property type="protein sequence ID" value="TUD36242.1"/>
    <property type="molecule type" value="Genomic_DNA"/>
</dbReference>
<dbReference type="InterPro" id="IPR042833">
    <property type="entry name" value="BTBD16"/>
</dbReference>
<protein>
    <submittedName>
        <fullName evidence="1">BTB/POZ domain-containing protein 16</fullName>
    </submittedName>
</protein>
<dbReference type="PANTHER" id="PTHR46843:SF1">
    <property type="entry name" value="BTB_POZ DOMAIN-CONTAINING PROTEIN 16"/>
    <property type="match status" value="1"/>
</dbReference>
<evidence type="ECO:0000313" key="2">
    <source>
        <dbReference type="Proteomes" id="UP000319801"/>
    </source>
</evidence>
<dbReference type="PANTHER" id="PTHR46843">
    <property type="entry name" value="BTB/POZ DOMAIN-CONTAINING PROTEIN 16"/>
    <property type="match status" value="1"/>
</dbReference>
<name>A0A556VW83_BAGYA</name>
<gene>
    <name evidence="1" type="ORF">Baya_16556</name>
</gene>
<accession>A0A556VW83</accession>
<proteinExistence type="predicted"/>
<comment type="caution">
    <text evidence="1">The sequence shown here is derived from an EMBL/GenBank/DDBJ whole genome shotgun (WGS) entry which is preliminary data.</text>
</comment>
<keyword evidence="2" id="KW-1185">Reference proteome</keyword>
<dbReference type="OrthoDB" id="6359943at2759"/>
<dbReference type="AlphaFoldDB" id="A0A556VW83"/>